<dbReference type="GO" id="GO:0008289">
    <property type="term" value="F:lipid binding"/>
    <property type="evidence" value="ECO:0007669"/>
    <property type="project" value="UniProtKB-KW"/>
</dbReference>
<evidence type="ECO:0000313" key="17">
    <source>
        <dbReference type="Proteomes" id="UP000487757"/>
    </source>
</evidence>
<evidence type="ECO:0000256" key="9">
    <source>
        <dbReference type="ARBA" id="ARBA00023237"/>
    </source>
</evidence>
<dbReference type="RefSeq" id="WP_154281727.1">
    <property type="nucleotide sequence ID" value="NZ_JBHUJQ010000001.1"/>
</dbReference>
<evidence type="ECO:0000256" key="13">
    <source>
        <dbReference type="PIRNR" id="PIRNR036893"/>
    </source>
</evidence>
<dbReference type="EMBL" id="WKKH01000024">
    <property type="protein sequence ID" value="MRX77361.1"/>
    <property type="molecule type" value="Genomic_DNA"/>
</dbReference>
<evidence type="ECO:0000256" key="7">
    <source>
        <dbReference type="ARBA" id="ARBA00023136"/>
    </source>
</evidence>
<evidence type="ECO:0000256" key="3">
    <source>
        <dbReference type="ARBA" id="ARBA00006889"/>
    </source>
</evidence>
<keyword evidence="8 14" id="KW-0564">Palmitate</keyword>
<evidence type="ECO:0000313" key="16">
    <source>
        <dbReference type="EMBL" id="MRX77361.1"/>
    </source>
</evidence>
<evidence type="ECO:0000256" key="5">
    <source>
        <dbReference type="ARBA" id="ARBA00022729"/>
    </source>
</evidence>
<keyword evidence="5" id="KW-0732">Signal</keyword>
<reference evidence="16 17" key="1">
    <citation type="submission" date="2019-11" db="EMBL/GenBank/DDBJ databases">
        <title>Pedobacter petrophilus genome.</title>
        <authorList>
            <person name="Feldbauer M.J."/>
            <person name="Newman J.D."/>
        </authorList>
    </citation>
    <scope>NUCLEOTIDE SEQUENCE [LARGE SCALE GENOMIC DNA]</scope>
    <source>
        <strain evidence="16 17">LMG 29686</strain>
    </source>
</reference>
<evidence type="ECO:0000259" key="15">
    <source>
        <dbReference type="Pfam" id="PF08212"/>
    </source>
</evidence>
<feature type="lipid moiety-binding region" description="N-palmitoyl cysteine" evidence="14">
    <location>
        <position position="24"/>
    </location>
</feature>
<comment type="function">
    <text evidence="11">Involved in the storage or transport of lipids necessary for membrane maintenance under stressful conditions. Displays a binding preference for lysophospholipids.</text>
</comment>
<evidence type="ECO:0000256" key="14">
    <source>
        <dbReference type="PIRSR" id="PIRSR036893-52"/>
    </source>
</evidence>
<dbReference type="CDD" id="cd19438">
    <property type="entry name" value="lipocalin_Blc-like"/>
    <property type="match status" value="1"/>
</dbReference>
<dbReference type="PIRSF" id="PIRSF036893">
    <property type="entry name" value="Lipocalin_ApoD"/>
    <property type="match status" value="1"/>
</dbReference>
<sequence>MNHKLRNTLLLATLGIIVISYVGCGVSIPKGATAIKPFKKDKYLGKWFEVARMDFKFEKDLNNVTATYSLQDDGTIKVDNRGYNYVKKEWKQSVGKAKFVNNENEARLKVSFFGPFYAGYNVIEIDKDYKYALVAGNSLDYLWILSRTPIVPEEIKAAYLKKAKEIGYKTEDLIWTKHDQ</sequence>
<feature type="domain" description="Lipocalin/cytosolic fatty-acid binding" evidence="15">
    <location>
        <begin position="41"/>
        <end position="177"/>
    </location>
</feature>
<dbReference type="FunFam" id="2.40.128.20:FF:000002">
    <property type="entry name" value="Outer membrane lipoprotein Blc"/>
    <property type="match status" value="1"/>
</dbReference>
<dbReference type="AlphaFoldDB" id="A0A7K0G0Y7"/>
<dbReference type="OrthoDB" id="594739at2"/>
<dbReference type="InterPro" id="IPR022271">
    <property type="entry name" value="Lipocalin_ApoD"/>
</dbReference>
<dbReference type="GO" id="GO:0006950">
    <property type="term" value="P:response to stress"/>
    <property type="evidence" value="ECO:0007669"/>
    <property type="project" value="UniProtKB-ARBA"/>
</dbReference>
<evidence type="ECO:0000256" key="6">
    <source>
        <dbReference type="ARBA" id="ARBA00023121"/>
    </source>
</evidence>
<dbReference type="PANTHER" id="PTHR10612:SF34">
    <property type="entry name" value="APOLIPOPROTEIN D"/>
    <property type="match status" value="1"/>
</dbReference>
<comment type="caution">
    <text evidence="16">The sequence shown here is derived from an EMBL/GenBank/DDBJ whole genome shotgun (WGS) entry which is preliminary data.</text>
</comment>
<proteinExistence type="inferred from homology"/>
<protein>
    <recommendedName>
        <fullName evidence="12">Outer membrane lipoprotein Blc</fullName>
    </recommendedName>
</protein>
<comment type="subunit">
    <text evidence="4">Homodimer.</text>
</comment>
<dbReference type="PRINTS" id="PR01171">
    <property type="entry name" value="BCTLIPOCALIN"/>
</dbReference>
<keyword evidence="17" id="KW-1185">Reference proteome</keyword>
<evidence type="ECO:0000256" key="2">
    <source>
        <dbReference type="ARBA" id="ARBA00004635"/>
    </source>
</evidence>
<dbReference type="PANTHER" id="PTHR10612">
    <property type="entry name" value="APOLIPOPROTEIN D"/>
    <property type="match status" value="1"/>
</dbReference>
<dbReference type="InterPro" id="IPR012674">
    <property type="entry name" value="Calycin"/>
</dbReference>
<evidence type="ECO:0000256" key="4">
    <source>
        <dbReference type="ARBA" id="ARBA00011738"/>
    </source>
</evidence>
<dbReference type="Gene3D" id="2.40.128.20">
    <property type="match status" value="1"/>
</dbReference>
<evidence type="ECO:0000256" key="12">
    <source>
        <dbReference type="ARBA" id="ARBA00071217"/>
    </source>
</evidence>
<dbReference type="SUPFAM" id="SSF50814">
    <property type="entry name" value="Lipocalins"/>
    <property type="match status" value="1"/>
</dbReference>
<dbReference type="Proteomes" id="UP000487757">
    <property type="component" value="Unassembled WGS sequence"/>
</dbReference>
<keyword evidence="6" id="KW-0446">Lipid-binding</keyword>
<dbReference type="InterPro" id="IPR002446">
    <property type="entry name" value="Lipocalin_bac"/>
</dbReference>
<keyword evidence="10 14" id="KW-0449">Lipoprotein</keyword>
<accession>A0A7K0G0Y7</accession>
<gene>
    <name evidence="16" type="ORF">GJU39_14835</name>
</gene>
<dbReference type="InterPro" id="IPR000566">
    <property type="entry name" value="Lipocln_cytosolic_FA-bd_dom"/>
</dbReference>
<feature type="lipid moiety-binding region" description="S-diacylglycerol cysteine" evidence="14">
    <location>
        <position position="24"/>
    </location>
</feature>
<name>A0A7K0G0Y7_9SPHI</name>
<evidence type="ECO:0000256" key="10">
    <source>
        <dbReference type="ARBA" id="ARBA00023288"/>
    </source>
</evidence>
<keyword evidence="7" id="KW-0472">Membrane</keyword>
<organism evidence="16 17">
    <name type="scientific">Pedobacter petrophilus</name>
    <dbReference type="NCBI Taxonomy" id="1908241"/>
    <lineage>
        <taxon>Bacteria</taxon>
        <taxon>Pseudomonadati</taxon>
        <taxon>Bacteroidota</taxon>
        <taxon>Sphingobacteriia</taxon>
        <taxon>Sphingobacteriales</taxon>
        <taxon>Sphingobacteriaceae</taxon>
        <taxon>Pedobacter</taxon>
    </lineage>
</organism>
<dbReference type="GO" id="GO:0009279">
    <property type="term" value="C:cell outer membrane"/>
    <property type="evidence" value="ECO:0007669"/>
    <property type="project" value="UniProtKB-SubCell"/>
</dbReference>
<evidence type="ECO:0000256" key="11">
    <source>
        <dbReference type="ARBA" id="ARBA00057024"/>
    </source>
</evidence>
<dbReference type="InterPro" id="IPR047202">
    <property type="entry name" value="Lipocalin_Blc-like_dom"/>
</dbReference>
<evidence type="ECO:0000256" key="8">
    <source>
        <dbReference type="ARBA" id="ARBA00023139"/>
    </source>
</evidence>
<dbReference type="Pfam" id="PF08212">
    <property type="entry name" value="Lipocalin_2"/>
    <property type="match status" value="1"/>
</dbReference>
<evidence type="ECO:0000256" key="1">
    <source>
        <dbReference type="ARBA" id="ARBA00004442"/>
    </source>
</evidence>
<comment type="similarity">
    <text evidence="3 13">Belongs to the calycin superfamily. Lipocalin family.</text>
</comment>
<comment type="subcellular location">
    <subcellularLocation>
        <location evidence="1">Cell outer membrane</location>
    </subcellularLocation>
    <subcellularLocation>
        <location evidence="2">Membrane</location>
        <topology evidence="2">Lipid-anchor</topology>
    </subcellularLocation>
</comment>
<keyword evidence="9" id="KW-0998">Cell outer membrane</keyword>